<organism evidence="1 2">
    <name type="scientific">Panaeolus cyanescens</name>
    <dbReference type="NCBI Taxonomy" id="181874"/>
    <lineage>
        <taxon>Eukaryota</taxon>
        <taxon>Fungi</taxon>
        <taxon>Dikarya</taxon>
        <taxon>Basidiomycota</taxon>
        <taxon>Agaricomycotina</taxon>
        <taxon>Agaricomycetes</taxon>
        <taxon>Agaricomycetidae</taxon>
        <taxon>Agaricales</taxon>
        <taxon>Agaricineae</taxon>
        <taxon>Galeropsidaceae</taxon>
        <taxon>Panaeolus</taxon>
    </lineage>
</organism>
<dbReference type="OrthoDB" id="3126252at2759"/>
<name>A0A409YF15_9AGAR</name>
<sequence>MSSSAIPTVNDIADTGIPIQQLRYIRLDEPLAAFDLSKRQMAIEKDKTMRQNTTETEAEYDYIHFAESFPDQFDVFVWLLGMEPEDWDCGEDEECHTLNFNAIIKEVPKDMAQAFRRGYWNIVPCDLDLIDMATEKLQHFLDHGKERVEWPEYLSPRTDHQYWFIFDPTECTYTKPDRSECVSLATMVTCPIHPILAVLSTLRQFTKWFGTNYMGRLSESVEDRCCEVRNRTRGFWNAFLRVYQSLLTKDGEEMELKEAPVEEDPEAQSRYLSRAQYAMADEPSALDRLDPYMYTPPRIVYSDEE</sequence>
<evidence type="ECO:0000313" key="1">
    <source>
        <dbReference type="EMBL" id="PPR01574.1"/>
    </source>
</evidence>
<keyword evidence="2" id="KW-1185">Reference proteome</keyword>
<dbReference type="AlphaFoldDB" id="A0A409YF15"/>
<dbReference type="EMBL" id="NHTK01001236">
    <property type="protein sequence ID" value="PPR01574.1"/>
    <property type="molecule type" value="Genomic_DNA"/>
</dbReference>
<dbReference type="InParanoid" id="A0A409YF15"/>
<dbReference type="Proteomes" id="UP000284842">
    <property type="component" value="Unassembled WGS sequence"/>
</dbReference>
<evidence type="ECO:0000313" key="2">
    <source>
        <dbReference type="Proteomes" id="UP000284842"/>
    </source>
</evidence>
<accession>A0A409YF15</accession>
<comment type="caution">
    <text evidence="1">The sequence shown here is derived from an EMBL/GenBank/DDBJ whole genome shotgun (WGS) entry which is preliminary data.</text>
</comment>
<gene>
    <name evidence="1" type="ORF">CVT24_005855</name>
</gene>
<proteinExistence type="predicted"/>
<reference evidence="1 2" key="1">
    <citation type="journal article" date="2018" name="Evol. Lett.">
        <title>Horizontal gene cluster transfer increased hallucinogenic mushroom diversity.</title>
        <authorList>
            <person name="Reynolds H.T."/>
            <person name="Vijayakumar V."/>
            <person name="Gluck-Thaler E."/>
            <person name="Korotkin H.B."/>
            <person name="Matheny P.B."/>
            <person name="Slot J.C."/>
        </authorList>
    </citation>
    <scope>NUCLEOTIDE SEQUENCE [LARGE SCALE GENOMIC DNA]</scope>
    <source>
        <strain evidence="1 2">2629</strain>
    </source>
</reference>
<protein>
    <submittedName>
        <fullName evidence="1">Uncharacterized protein</fullName>
    </submittedName>
</protein>